<dbReference type="Gene3D" id="2.160.20.80">
    <property type="entry name" value="E3 ubiquitin-protein ligase SopA"/>
    <property type="match status" value="1"/>
</dbReference>
<feature type="repeat" description="WD" evidence="3">
    <location>
        <begin position="711"/>
        <end position="743"/>
    </location>
</feature>
<evidence type="ECO:0000256" key="1">
    <source>
        <dbReference type="ARBA" id="ARBA00022574"/>
    </source>
</evidence>
<dbReference type="Gene3D" id="2.130.10.10">
    <property type="entry name" value="YVTN repeat-like/Quinoprotein amine dehydrogenase"/>
    <property type="match status" value="3"/>
</dbReference>
<proteinExistence type="predicted"/>
<dbReference type="Proteomes" id="UP000078512">
    <property type="component" value="Unassembled WGS sequence"/>
</dbReference>
<dbReference type="Pfam" id="PF05729">
    <property type="entry name" value="NACHT"/>
    <property type="match status" value="1"/>
</dbReference>
<dbReference type="OrthoDB" id="2438020at2759"/>
<feature type="repeat" description="WD" evidence="3">
    <location>
        <begin position="886"/>
        <end position="921"/>
    </location>
</feature>
<sequence length="1250" mass="139048">MRKEHDRTPPLPISHQRLNVHLSPPNRFLWTFPVLTITPLLTQGSASSQPQTTDSSSSDDQTRVLSQLERTTNFGRMSSEDQSIPADENVLQTLRSQRMSEYRQAVYIDPLAKSSVQASSDKNLFPLIGKVKEFLKGDGQVMLILGDSGAGKSAFNRHLEYELWQGYKPGDRIPLFINLPALDRPDKNLITEQLRSLEFSEQQIQDLRQHHQLLLICDGYDESQLTSNLHTTNALNRPGQQDIKLLITCRTQYLGPDYRDRFVPRVAGGYHLPANDLFHEAVIAPFTKDQIEMYVEKYVPLEPRAWVTKDYMDRLTTIPNLMGLIKNPFLLTLALEALPKVVQGKNDLSRLRVTRVQLYDIFGEHWLGVNKRRLQDQKLSDVKLEALEALLADGFERNGTIFQKELAAAIFKEQGGRPIVEYSHIRDRMTWKAPFFGQDPERGLLRDSSLLSRAGNQYRFVHRSVLEYFFSCTICDATDNNDADAYTDATPLSIGNHPLSQRSLVEEPSIIQFLAERAQIHPGFKEHLHTLLDLSKSDPRASQAAANAISILVRAGVHFNGADLRGIRIPGADLTGGQFDSAQFLDADLTGVNLTKAWIRQVDFSGALMERVRFGELPYLQEQCQVDSCGFSPDGRLLATCLNNNKPSLLSHNSIDIYDTRTWTKTHTLRGHDSKVTGFAFSPCSRYLVSGSWDGTVRLWNCETGMVDRILEGRSGEVTAVALSSCGKQVASAYRDGSFRRWDTLLRLWDVDTGTCTMILTGVAGNFNCLVYSPNGLDLAFYGEDGRIRICNVRSKSSLRTFRTGNVIALCIAFSPDGRRIVAGDILGEVGVYDAASLEPERRWEAHVENVTGVGFSSDGQLLVSCGQDCTVKVWDLQTFGLVYTFTGHSNRVTSAVFSLDGSRIASSSHDQTVRLWEVNSIGLSFHSSDSSDPRTSLAYSPDGQSLISGSRGGWLRQYDSETGEIGLAAPTLPGRAECVAYSPDGLFFASGGQGGDLTIRSNDKTVRIWDARSRLLFRELLGCLTDIISIGFSGDGREVTSGCVDGEIRVWDVEKGESKAFWQSYSSAPCTIAYVQGGSQLALVRNGRIEIWSIQEVVSRPLGSHITAIRHFAISPCGRWVVTSPGPKVQLWKSVPKEEESRIRNSIAEIYDFFIAEIDDCFGDITGIVWRSNGTALEFATACEDGSIRVWRVVEDDAGKMSVRMVWGSGCVGLAASGTVFTNAIDLSATNRKLLEQHVPMRWRSYWGL</sequence>
<evidence type="ECO:0000256" key="4">
    <source>
        <dbReference type="SAM" id="MobiDB-lite"/>
    </source>
</evidence>
<dbReference type="PROSITE" id="PS50837">
    <property type="entry name" value="NACHT"/>
    <property type="match status" value="1"/>
</dbReference>
<gene>
    <name evidence="6" type="ORF">K457DRAFT_1909787</name>
</gene>
<dbReference type="InterPro" id="IPR001646">
    <property type="entry name" value="5peptide_repeat"/>
</dbReference>
<name>A0A197JK37_9FUNG</name>
<dbReference type="InterPro" id="IPR007111">
    <property type="entry name" value="NACHT_NTPase"/>
</dbReference>
<dbReference type="EMBL" id="KV442080">
    <property type="protein sequence ID" value="OAQ25338.1"/>
    <property type="molecule type" value="Genomic_DNA"/>
</dbReference>
<dbReference type="AlphaFoldDB" id="A0A197JK37"/>
<dbReference type="PRINTS" id="PR00320">
    <property type="entry name" value="GPROTEINBRPT"/>
</dbReference>
<dbReference type="Pfam" id="PF00400">
    <property type="entry name" value="WD40"/>
    <property type="match status" value="8"/>
</dbReference>
<evidence type="ECO:0000256" key="3">
    <source>
        <dbReference type="PROSITE-ProRule" id="PRU00221"/>
    </source>
</evidence>
<feature type="compositionally biased region" description="Low complexity" evidence="4">
    <location>
        <begin position="45"/>
        <end position="59"/>
    </location>
</feature>
<dbReference type="SUPFAM" id="SSF141571">
    <property type="entry name" value="Pentapeptide repeat-like"/>
    <property type="match status" value="1"/>
</dbReference>
<organism evidence="6 7">
    <name type="scientific">Linnemannia elongata AG-77</name>
    <dbReference type="NCBI Taxonomy" id="1314771"/>
    <lineage>
        <taxon>Eukaryota</taxon>
        <taxon>Fungi</taxon>
        <taxon>Fungi incertae sedis</taxon>
        <taxon>Mucoromycota</taxon>
        <taxon>Mortierellomycotina</taxon>
        <taxon>Mortierellomycetes</taxon>
        <taxon>Mortierellales</taxon>
        <taxon>Mortierellaceae</taxon>
        <taxon>Linnemannia</taxon>
    </lineage>
</organism>
<dbReference type="PROSITE" id="PS50082">
    <property type="entry name" value="WD_REPEATS_2"/>
    <property type="match status" value="5"/>
</dbReference>
<accession>A0A197JK37</accession>
<dbReference type="InterPro" id="IPR027417">
    <property type="entry name" value="P-loop_NTPase"/>
</dbReference>
<feature type="repeat" description="WD" evidence="3">
    <location>
        <begin position="1021"/>
        <end position="1062"/>
    </location>
</feature>
<dbReference type="CDD" id="cd00200">
    <property type="entry name" value="WD40"/>
    <property type="match status" value="1"/>
</dbReference>
<dbReference type="PANTHER" id="PTHR22847:SF637">
    <property type="entry name" value="WD REPEAT DOMAIN 5B"/>
    <property type="match status" value="1"/>
</dbReference>
<evidence type="ECO:0000313" key="7">
    <source>
        <dbReference type="Proteomes" id="UP000078512"/>
    </source>
</evidence>
<dbReference type="PROSITE" id="PS50294">
    <property type="entry name" value="WD_REPEATS_REGION"/>
    <property type="match status" value="4"/>
</dbReference>
<keyword evidence="1 3" id="KW-0853">WD repeat</keyword>
<dbReference type="Pfam" id="PF00805">
    <property type="entry name" value="Pentapeptide"/>
    <property type="match status" value="1"/>
</dbReference>
<evidence type="ECO:0000259" key="5">
    <source>
        <dbReference type="PROSITE" id="PS50837"/>
    </source>
</evidence>
<dbReference type="SMART" id="SM00320">
    <property type="entry name" value="WD40"/>
    <property type="match status" value="12"/>
</dbReference>
<dbReference type="InterPro" id="IPR020472">
    <property type="entry name" value="WD40_PAC1"/>
</dbReference>
<dbReference type="PROSITE" id="PS00678">
    <property type="entry name" value="WD_REPEATS_1"/>
    <property type="match status" value="3"/>
</dbReference>
<dbReference type="SUPFAM" id="SSF52540">
    <property type="entry name" value="P-loop containing nucleoside triphosphate hydrolases"/>
    <property type="match status" value="1"/>
</dbReference>
<evidence type="ECO:0000256" key="2">
    <source>
        <dbReference type="ARBA" id="ARBA00022737"/>
    </source>
</evidence>
<dbReference type="SUPFAM" id="SSF50978">
    <property type="entry name" value="WD40 repeat-like"/>
    <property type="match status" value="2"/>
</dbReference>
<dbReference type="InterPro" id="IPR019775">
    <property type="entry name" value="WD40_repeat_CS"/>
</dbReference>
<dbReference type="InterPro" id="IPR036322">
    <property type="entry name" value="WD40_repeat_dom_sf"/>
</dbReference>
<dbReference type="GO" id="GO:1990234">
    <property type="term" value="C:transferase complex"/>
    <property type="evidence" value="ECO:0007669"/>
    <property type="project" value="UniProtKB-ARBA"/>
</dbReference>
<evidence type="ECO:0000313" key="6">
    <source>
        <dbReference type="EMBL" id="OAQ25338.1"/>
    </source>
</evidence>
<keyword evidence="7" id="KW-1185">Reference proteome</keyword>
<feature type="repeat" description="WD" evidence="3">
    <location>
        <begin position="669"/>
        <end position="710"/>
    </location>
</feature>
<feature type="domain" description="NACHT" evidence="5">
    <location>
        <begin position="140"/>
        <end position="222"/>
    </location>
</feature>
<dbReference type="Gene3D" id="3.40.50.300">
    <property type="entry name" value="P-loop containing nucleotide triphosphate hydrolases"/>
    <property type="match status" value="1"/>
</dbReference>
<keyword evidence="2" id="KW-0677">Repeat</keyword>
<feature type="region of interest" description="Disordered" evidence="4">
    <location>
        <begin position="44"/>
        <end position="63"/>
    </location>
</feature>
<feature type="repeat" description="WD" evidence="3">
    <location>
        <begin position="844"/>
        <end position="885"/>
    </location>
</feature>
<dbReference type="STRING" id="1314771.A0A197JK37"/>
<dbReference type="PANTHER" id="PTHR22847">
    <property type="entry name" value="WD40 REPEAT PROTEIN"/>
    <property type="match status" value="1"/>
</dbReference>
<dbReference type="InterPro" id="IPR015943">
    <property type="entry name" value="WD40/YVTN_repeat-like_dom_sf"/>
</dbReference>
<dbReference type="InterPro" id="IPR001680">
    <property type="entry name" value="WD40_rpt"/>
</dbReference>
<reference evidence="6 7" key="1">
    <citation type="submission" date="2016-05" db="EMBL/GenBank/DDBJ databases">
        <title>Genome sequencing reveals origins of a unique bacterial endosymbiosis in the earliest lineages of terrestrial Fungi.</title>
        <authorList>
            <consortium name="DOE Joint Genome Institute"/>
            <person name="Uehling J."/>
            <person name="Gryganskyi A."/>
            <person name="Hameed K."/>
            <person name="Tschaplinski T."/>
            <person name="Misztal P."/>
            <person name="Wu S."/>
            <person name="Desiro A."/>
            <person name="Vande Pol N."/>
            <person name="Du Z.-Y."/>
            <person name="Zienkiewicz A."/>
            <person name="Zienkiewicz K."/>
            <person name="Morin E."/>
            <person name="Tisserant E."/>
            <person name="Splivallo R."/>
            <person name="Hainaut M."/>
            <person name="Henrissat B."/>
            <person name="Ohm R."/>
            <person name="Kuo A."/>
            <person name="Yan J."/>
            <person name="Lipzen A."/>
            <person name="Nolan M."/>
            <person name="Labutti K."/>
            <person name="Barry K."/>
            <person name="Goldstein A."/>
            <person name="Labbe J."/>
            <person name="Schadt C."/>
            <person name="Tuskan G."/>
            <person name="Grigoriev I."/>
            <person name="Martin F."/>
            <person name="Vilgalys R."/>
            <person name="Bonito G."/>
        </authorList>
    </citation>
    <scope>NUCLEOTIDE SEQUENCE [LARGE SCALE GENOMIC DNA]</scope>
    <source>
        <strain evidence="6 7">AG-77</strain>
    </source>
</reference>
<protein>
    <submittedName>
        <fullName evidence="6">WD40 repeat-like protein</fullName>
    </submittedName>
</protein>